<dbReference type="NCBIfam" id="TIGR00250">
    <property type="entry name" value="RNAse_H_YqgF"/>
    <property type="match status" value="1"/>
</dbReference>
<proteinExistence type="inferred from homology"/>
<dbReference type="SUPFAM" id="SSF53098">
    <property type="entry name" value="Ribonuclease H-like"/>
    <property type="match status" value="1"/>
</dbReference>
<evidence type="ECO:0000259" key="6">
    <source>
        <dbReference type="SMART" id="SM00732"/>
    </source>
</evidence>
<comment type="subcellular location">
    <subcellularLocation>
        <location evidence="5">Cytoplasm</location>
    </subcellularLocation>
</comment>
<comment type="function">
    <text evidence="5">Could be a nuclease involved in processing of the 5'-end of pre-16S rRNA.</text>
</comment>
<comment type="similarity">
    <text evidence="5">Belongs to the YqgF HJR family.</text>
</comment>
<evidence type="ECO:0000256" key="4">
    <source>
        <dbReference type="ARBA" id="ARBA00022801"/>
    </source>
</evidence>
<dbReference type="Proteomes" id="UP000178811">
    <property type="component" value="Unassembled WGS sequence"/>
</dbReference>
<feature type="domain" description="YqgF/RNase H-like" evidence="6">
    <location>
        <begin position="1"/>
        <end position="99"/>
    </location>
</feature>
<evidence type="ECO:0000256" key="5">
    <source>
        <dbReference type="HAMAP-Rule" id="MF_00651"/>
    </source>
</evidence>
<dbReference type="GO" id="GO:0016788">
    <property type="term" value="F:hydrolase activity, acting on ester bonds"/>
    <property type="evidence" value="ECO:0007669"/>
    <property type="project" value="UniProtKB-UniRule"/>
</dbReference>
<dbReference type="EMBL" id="MFLW01000025">
    <property type="protein sequence ID" value="OGG78048.1"/>
    <property type="molecule type" value="Genomic_DNA"/>
</dbReference>
<dbReference type="CDD" id="cd16964">
    <property type="entry name" value="YqgF"/>
    <property type="match status" value="1"/>
</dbReference>
<dbReference type="InterPro" id="IPR012337">
    <property type="entry name" value="RNaseH-like_sf"/>
</dbReference>
<accession>A0A1F6EWQ4</accession>
<dbReference type="Gene3D" id="3.30.420.140">
    <property type="entry name" value="YqgF/RNase H-like domain"/>
    <property type="match status" value="1"/>
</dbReference>
<dbReference type="AlphaFoldDB" id="A0A1F6EWQ4"/>
<dbReference type="PANTHER" id="PTHR33317:SF4">
    <property type="entry name" value="POLYNUCLEOTIDYL TRANSFERASE, RIBONUCLEASE H-LIKE SUPERFAMILY PROTEIN"/>
    <property type="match status" value="1"/>
</dbReference>
<dbReference type="HAMAP" id="MF_00651">
    <property type="entry name" value="Nuclease_YqgF"/>
    <property type="match status" value="1"/>
</dbReference>
<dbReference type="GO" id="GO:0005737">
    <property type="term" value="C:cytoplasm"/>
    <property type="evidence" value="ECO:0007669"/>
    <property type="project" value="UniProtKB-SubCell"/>
</dbReference>
<evidence type="ECO:0000256" key="1">
    <source>
        <dbReference type="ARBA" id="ARBA00022490"/>
    </source>
</evidence>
<dbReference type="InterPro" id="IPR037027">
    <property type="entry name" value="YqgF/RNaseH-like_dom_sf"/>
</dbReference>
<dbReference type="InterPro" id="IPR005227">
    <property type="entry name" value="YqgF"/>
</dbReference>
<keyword evidence="4 5" id="KW-0378">Hydrolase</keyword>
<name>A0A1F6EWQ4_9BACT</name>
<dbReference type="InterPro" id="IPR006641">
    <property type="entry name" value="YqgF/RNaseH-like_dom"/>
</dbReference>
<evidence type="ECO:0000313" key="8">
    <source>
        <dbReference type="Proteomes" id="UP000178811"/>
    </source>
</evidence>
<dbReference type="GO" id="GO:0000967">
    <property type="term" value="P:rRNA 5'-end processing"/>
    <property type="evidence" value="ECO:0007669"/>
    <property type="project" value="UniProtKB-UniRule"/>
</dbReference>
<keyword evidence="2 5" id="KW-0690">Ribosome biogenesis</keyword>
<sequence length="147" mass="15494">MRYLGIDYGSSNIGLALSDEAGTMGFPHAVILNTPRLIANLSALIGKEHIGAVVIGKSRNLAGGDNPIAKGAAMLGKHLAEHTDVPVFYESEVFTSTEARRAPSKRIKSRAAKPRARVDASAAALILTSYLSRTNQGQAVSPDTSVH</sequence>
<dbReference type="GO" id="GO:0004518">
    <property type="term" value="F:nuclease activity"/>
    <property type="evidence" value="ECO:0007669"/>
    <property type="project" value="UniProtKB-KW"/>
</dbReference>
<keyword evidence="3 5" id="KW-0540">Nuclease</keyword>
<evidence type="ECO:0000313" key="7">
    <source>
        <dbReference type="EMBL" id="OGG78048.1"/>
    </source>
</evidence>
<dbReference type="Pfam" id="PF03652">
    <property type="entry name" value="RuvX"/>
    <property type="match status" value="1"/>
</dbReference>
<reference evidence="7 8" key="1">
    <citation type="journal article" date="2016" name="Nat. Commun.">
        <title>Thousands of microbial genomes shed light on interconnected biogeochemical processes in an aquifer system.</title>
        <authorList>
            <person name="Anantharaman K."/>
            <person name="Brown C.T."/>
            <person name="Hug L.A."/>
            <person name="Sharon I."/>
            <person name="Castelle C.J."/>
            <person name="Probst A.J."/>
            <person name="Thomas B.C."/>
            <person name="Singh A."/>
            <person name="Wilkins M.J."/>
            <person name="Karaoz U."/>
            <person name="Brodie E.L."/>
            <person name="Williams K.H."/>
            <person name="Hubbard S.S."/>
            <person name="Banfield J.F."/>
        </authorList>
    </citation>
    <scope>NUCLEOTIDE SEQUENCE [LARGE SCALE GENOMIC DNA]</scope>
</reference>
<dbReference type="PANTHER" id="PTHR33317">
    <property type="entry name" value="POLYNUCLEOTIDYL TRANSFERASE, RIBONUCLEASE H-LIKE SUPERFAMILY PROTEIN"/>
    <property type="match status" value="1"/>
</dbReference>
<keyword evidence="1 5" id="KW-0963">Cytoplasm</keyword>
<protein>
    <recommendedName>
        <fullName evidence="5">Putative pre-16S rRNA nuclease</fullName>
        <ecNumber evidence="5">3.1.-.-</ecNumber>
    </recommendedName>
</protein>
<dbReference type="EC" id="3.1.-.-" evidence="5"/>
<dbReference type="SMART" id="SM00732">
    <property type="entry name" value="YqgFc"/>
    <property type="match status" value="1"/>
</dbReference>
<gene>
    <name evidence="7" type="ORF">A3A36_02635</name>
</gene>
<comment type="caution">
    <text evidence="7">The sequence shown here is derived from an EMBL/GenBank/DDBJ whole genome shotgun (WGS) entry which is preliminary data.</text>
</comment>
<organism evidence="7 8">
    <name type="scientific">Candidatus Kaiserbacteria bacterium RIFCSPLOWO2_01_FULL_52_12b</name>
    <dbReference type="NCBI Taxonomy" id="1798509"/>
    <lineage>
        <taxon>Bacteria</taxon>
        <taxon>Candidatus Kaiseribacteriota</taxon>
    </lineage>
</organism>
<evidence type="ECO:0000256" key="2">
    <source>
        <dbReference type="ARBA" id="ARBA00022517"/>
    </source>
</evidence>
<evidence type="ECO:0000256" key="3">
    <source>
        <dbReference type="ARBA" id="ARBA00022722"/>
    </source>
</evidence>